<dbReference type="PANTHER" id="PTHR10291:SF45">
    <property type="entry name" value="ALKYL TRANSFERASE"/>
    <property type="match status" value="1"/>
</dbReference>
<organism evidence="4">
    <name type="scientific">Leucophyllum frutescens</name>
    <name type="common">Texas ranger</name>
    <name type="synonym">Terania frutescens</name>
    <dbReference type="NCBI Taxonomy" id="86643"/>
    <lineage>
        <taxon>Eukaryota</taxon>
        <taxon>Viridiplantae</taxon>
        <taxon>Streptophyta</taxon>
        <taxon>Embryophyta</taxon>
        <taxon>Tracheophyta</taxon>
        <taxon>Spermatophyta</taxon>
        <taxon>Magnoliopsida</taxon>
        <taxon>eudicotyledons</taxon>
        <taxon>Gunneridae</taxon>
        <taxon>Pentapetalae</taxon>
        <taxon>asterids</taxon>
        <taxon>lamiids</taxon>
        <taxon>Lamiales</taxon>
        <taxon>Scrophulariaceae</taxon>
        <taxon>Leucophylleae</taxon>
        <taxon>Leucophyllum</taxon>
    </lineage>
</organism>
<dbReference type="NCBIfam" id="TIGR00055">
    <property type="entry name" value="uppS"/>
    <property type="match status" value="1"/>
</dbReference>
<dbReference type="GO" id="GO:0000287">
    <property type="term" value="F:magnesium ion binding"/>
    <property type="evidence" value="ECO:0007669"/>
    <property type="project" value="UniProtKB-ARBA"/>
</dbReference>
<dbReference type="GO" id="GO:0009570">
    <property type="term" value="C:chloroplast stroma"/>
    <property type="evidence" value="ECO:0007669"/>
    <property type="project" value="TreeGrafter"/>
</dbReference>
<evidence type="ECO:0000256" key="1">
    <source>
        <dbReference type="ARBA" id="ARBA00022679"/>
    </source>
</evidence>
<dbReference type="InterPro" id="IPR001441">
    <property type="entry name" value="UPP_synth-like"/>
</dbReference>
<evidence type="ECO:0000313" key="4">
    <source>
        <dbReference type="EMBL" id="QNC49773.1"/>
    </source>
</evidence>
<protein>
    <recommendedName>
        <fullName evidence="2">Alkyl transferase</fullName>
        <ecNumber evidence="2">2.5.1.-</ecNumber>
    </recommendedName>
</protein>
<dbReference type="GO" id="GO:0009409">
    <property type="term" value="P:response to cold"/>
    <property type="evidence" value="ECO:0007669"/>
    <property type="project" value="TreeGrafter"/>
</dbReference>
<comment type="similarity">
    <text evidence="2">Belongs to the UPP synthase family.</text>
</comment>
<keyword evidence="1 2" id="KW-0808">Transferase</keyword>
<dbReference type="InterPro" id="IPR036424">
    <property type="entry name" value="UPP_synth-like_sf"/>
</dbReference>
<accession>A0A7G6J4K4</accession>
<dbReference type="GO" id="GO:0009668">
    <property type="term" value="P:plastid membrane organization"/>
    <property type="evidence" value="ECO:0007669"/>
    <property type="project" value="TreeGrafter"/>
</dbReference>
<dbReference type="PANTHER" id="PTHR10291">
    <property type="entry name" value="DEHYDRODOLICHYL DIPHOSPHATE SYNTHASE FAMILY MEMBER"/>
    <property type="match status" value="1"/>
</dbReference>
<dbReference type="EC" id="2.5.1.-" evidence="2"/>
<dbReference type="FunFam" id="3.40.1180.10:FF:000001">
    <property type="entry name" value="(2E,6E)-farnesyl-diphosphate-specific ditrans,polycis-undecaprenyl-diphosphate synthase"/>
    <property type="match status" value="1"/>
</dbReference>
<dbReference type="SUPFAM" id="SSF64005">
    <property type="entry name" value="Undecaprenyl diphosphate synthase"/>
    <property type="match status" value="1"/>
</dbReference>
<dbReference type="GO" id="GO:0045547">
    <property type="term" value="F:ditrans,polycis-polyprenyl diphosphate synthase [(2E,6E)-farnesyl diphosphate specific] activity"/>
    <property type="evidence" value="ECO:0007669"/>
    <property type="project" value="TreeGrafter"/>
</dbReference>
<dbReference type="EMBL" id="MT136612">
    <property type="protein sequence ID" value="QNC49773.1"/>
    <property type="molecule type" value="mRNA"/>
</dbReference>
<name>A0A7G6J4K4_LEUFR</name>
<evidence type="ECO:0000256" key="2">
    <source>
        <dbReference type="RuleBase" id="RU363018"/>
    </source>
</evidence>
<dbReference type="InterPro" id="IPR018520">
    <property type="entry name" value="UPP_synth-like_CS"/>
</dbReference>
<reference evidence="4" key="1">
    <citation type="journal article" date="2020" name="Plant">
        <title>The biosynthesis of the anti-microbial diterpenoid leubethanol in Leucophyllum frutescens proceeds via an all-cis prenyl intermediate.</title>
        <authorList>
            <person name="Miller G.P."/>
            <person name="Waheed Bhat W."/>
            <person name="Lanier E.R."/>
            <person name="Johnson S.R."/>
            <person name="Mathieu D.T."/>
            <person name="Hamberger B."/>
        </authorList>
    </citation>
    <scope>NUCLEOTIDE SEQUENCE</scope>
</reference>
<feature type="region of interest" description="Disordered" evidence="3">
    <location>
        <begin position="20"/>
        <end position="41"/>
    </location>
</feature>
<dbReference type="GO" id="GO:0016094">
    <property type="term" value="P:polyprenol biosynthetic process"/>
    <property type="evidence" value="ECO:0007669"/>
    <property type="project" value="TreeGrafter"/>
</dbReference>
<dbReference type="Pfam" id="PF01255">
    <property type="entry name" value="Prenyltransf"/>
    <property type="match status" value="1"/>
</dbReference>
<dbReference type="HAMAP" id="MF_01139">
    <property type="entry name" value="ISPT"/>
    <property type="match status" value="1"/>
</dbReference>
<proteinExistence type="evidence at transcript level"/>
<sequence>MENMLFCSQLPTTCPLTNETVTSSSYPKNNLEKPFSSPKFGPKKINRDASISLGFSSPVPPISRSRLTASLKPSADHVGVDSPKSKIQLRRGDLRPEFMPKHVAVIMDGHGRWAQERGLPVQQGHLAGHETLKQLILNCCEFGIKVITVYAFSTENWKRSKEEVDFLMSAYEDVIRSFVKEQVAGRDLRFSVIGDKSRLPRSFQSTISSLEDSAKTNKGTHFVMALSYSGQYEIVQASKKLAKKVEDGTLRATDINDRLFEQQLLTNITEFPSPDLLIRTSGELRVSNFLLWQLAYTEFYFSSKLFPDFKEADLVEALTCFQTRQRRYGERKD</sequence>
<dbReference type="PROSITE" id="PS01066">
    <property type="entry name" value="UPP_SYNTHASE"/>
    <property type="match status" value="1"/>
</dbReference>
<dbReference type="AlphaFoldDB" id="A0A7G6J4K4"/>
<dbReference type="Gene3D" id="3.40.1180.10">
    <property type="entry name" value="Decaprenyl diphosphate synthase-like"/>
    <property type="match status" value="1"/>
</dbReference>
<dbReference type="CDD" id="cd00475">
    <property type="entry name" value="Cis_IPPS"/>
    <property type="match status" value="1"/>
</dbReference>
<evidence type="ECO:0000256" key="3">
    <source>
        <dbReference type="SAM" id="MobiDB-lite"/>
    </source>
</evidence>